<dbReference type="Pfam" id="PF21045">
    <property type="entry name" value="INT10"/>
    <property type="match status" value="1"/>
</dbReference>
<evidence type="ECO:0000313" key="6">
    <source>
        <dbReference type="EMBL" id="EKC18532.1"/>
    </source>
</evidence>
<comment type="subcellular location">
    <subcellularLocation>
        <location evidence="1">Nucleus</location>
    </subcellularLocation>
</comment>
<organism evidence="6">
    <name type="scientific">Magallana gigas</name>
    <name type="common">Pacific oyster</name>
    <name type="synonym">Crassostrea gigas</name>
    <dbReference type="NCBI Taxonomy" id="29159"/>
    <lineage>
        <taxon>Eukaryota</taxon>
        <taxon>Metazoa</taxon>
        <taxon>Spiralia</taxon>
        <taxon>Lophotrochozoa</taxon>
        <taxon>Mollusca</taxon>
        <taxon>Bivalvia</taxon>
        <taxon>Autobranchia</taxon>
        <taxon>Pteriomorphia</taxon>
        <taxon>Ostreida</taxon>
        <taxon>Ostreoidea</taxon>
        <taxon>Ostreidae</taxon>
        <taxon>Magallana</taxon>
    </lineage>
</organism>
<feature type="region of interest" description="Disordered" evidence="5">
    <location>
        <begin position="358"/>
        <end position="383"/>
    </location>
</feature>
<evidence type="ECO:0000256" key="5">
    <source>
        <dbReference type="SAM" id="MobiDB-lite"/>
    </source>
</evidence>
<dbReference type="EMBL" id="JH815909">
    <property type="protein sequence ID" value="EKC18532.1"/>
    <property type="molecule type" value="Genomic_DNA"/>
</dbReference>
<dbReference type="GO" id="GO:0016180">
    <property type="term" value="P:snRNA processing"/>
    <property type="evidence" value="ECO:0007669"/>
    <property type="project" value="InterPro"/>
</dbReference>
<name>K1P4B9_MAGGI</name>
<evidence type="ECO:0000256" key="3">
    <source>
        <dbReference type="ARBA" id="ARBA00016811"/>
    </source>
</evidence>
<dbReference type="InterPro" id="IPR026164">
    <property type="entry name" value="Int_cplx_su10"/>
</dbReference>
<dbReference type="PANTHER" id="PTHR16055:SF2">
    <property type="entry name" value="INTEGRATOR COMPLEX SUBUNIT 10"/>
    <property type="match status" value="1"/>
</dbReference>
<accession>K1P4B9</accession>
<dbReference type="InParanoid" id="K1P4B9"/>
<dbReference type="FunCoup" id="K1P4B9">
    <property type="interactions" value="1166"/>
</dbReference>
<gene>
    <name evidence="6" type="ORF">CGI_10011978</name>
</gene>
<feature type="compositionally biased region" description="Polar residues" evidence="5">
    <location>
        <begin position="373"/>
        <end position="383"/>
    </location>
</feature>
<dbReference type="PANTHER" id="PTHR16055">
    <property type="entry name" value="INTEGRATOR COMPLEX SUBUNIT 10"/>
    <property type="match status" value="1"/>
</dbReference>
<dbReference type="GO" id="GO:0032039">
    <property type="term" value="C:integrator complex"/>
    <property type="evidence" value="ECO:0007669"/>
    <property type="project" value="InterPro"/>
</dbReference>
<comment type="similarity">
    <text evidence="2">Belongs to the Integrator subunit 10 family.</text>
</comment>
<keyword evidence="4" id="KW-0539">Nucleus</keyword>
<evidence type="ECO:0000256" key="1">
    <source>
        <dbReference type="ARBA" id="ARBA00004123"/>
    </source>
</evidence>
<dbReference type="PRINTS" id="PR02106">
    <property type="entry name" value="INTSUBUNIT10"/>
</dbReference>
<protein>
    <recommendedName>
        <fullName evidence="3">Integrator complex subunit 10</fullName>
    </recommendedName>
</protein>
<proteinExistence type="inferred from homology"/>
<evidence type="ECO:0000256" key="2">
    <source>
        <dbReference type="ARBA" id="ARBA00010391"/>
    </source>
</evidence>
<evidence type="ECO:0000256" key="4">
    <source>
        <dbReference type="ARBA" id="ARBA00023242"/>
    </source>
</evidence>
<dbReference type="HOGENOM" id="CLU_023740_0_0_1"/>
<reference evidence="6" key="1">
    <citation type="journal article" date="2012" name="Nature">
        <title>The oyster genome reveals stress adaptation and complexity of shell formation.</title>
        <authorList>
            <person name="Zhang G."/>
            <person name="Fang X."/>
            <person name="Guo X."/>
            <person name="Li L."/>
            <person name="Luo R."/>
            <person name="Xu F."/>
            <person name="Yang P."/>
            <person name="Zhang L."/>
            <person name="Wang X."/>
            <person name="Qi H."/>
            <person name="Xiong Z."/>
            <person name="Que H."/>
            <person name="Xie Y."/>
            <person name="Holland P.W."/>
            <person name="Paps J."/>
            <person name="Zhu Y."/>
            <person name="Wu F."/>
            <person name="Chen Y."/>
            <person name="Wang J."/>
            <person name="Peng C."/>
            <person name="Meng J."/>
            <person name="Yang L."/>
            <person name="Liu J."/>
            <person name="Wen B."/>
            <person name="Zhang N."/>
            <person name="Huang Z."/>
            <person name="Zhu Q."/>
            <person name="Feng Y."/>
            <person name="Mount A."/>
            <person name="Hedgecock D."/>
            <person name="Xu Z."/>
            <person name="Liu Y."/>
            <person name="Domazet-Loso T."/>
            <person name="Du Y."/>
            <person name="Sun X."/>
            <person name="Zhang S."/>
            <person name="Liu B."/>
            <person name="Cheng P."/>
            <person name="Jiang X."/>
            <person name="Li J."/>
            <person name="Fan D."/>
            <person name="Wang W."/>
            <person name="Fu W."/>
            <person name="Wang T."/>
            <person name="Wang B."/>
            <person name="Zhang J."/>
            <person name="Peng Z."/>
            <person name="Li Y."/>
            <person name="Li N."/>
            <person name="Wang J."/>
            <person name="Chen M."/>
            <person name="He Y."/>
            <person name="Tan F."/>
            <person name="Song X."/>
            <person name="Zheng Q."/>
            <person name="Huang R."/>
            <person name="Yang H."/>
            <person name="Du X."/>
            <person name="Chen L."/>
            <person name="Yang M."/>
            <person name="Gaffney P.M."/>
            <person name="Wang S."/>
            <person name="Luo L."/>
            <person name="She Z."/>
            <person name="Ming Y."/>
            <person name="Huang W."/>
            <person name="Zhang S."/>
            <person name="Huang B."/>
            <person name="Zhang Y."/>
            <person name="Qu T."/>
            <person name="Ni P."/>
            <person name="Miao G."/>
            <person name="Wang J."/>
            <person name="Wang Q."/>
            <person name="Steinberg C.E."/>
            <person name="Wang H."/>
            <person name="Li N."/>
            <person name="Qian L."/>
            <person name="Zhang G."/>
            <person name="Li Y."/>
            <person name="Yang H."/>
            <person name="Liu X."/>
            <person name="Wang J."/>
            <person name="Yin Y."/>
            <person name="Wang J."/>
        </authorList>
    </citation>
    <scope>NUCLEOTIDE SEQUENCE [LARGE SCALE GENOMIC DNA]</scope>
    <source>
        <strain evidence="6">05x7-T-G4-1.051#20</strain>
    </source>
</reference>
<sequence>MAATMNEKAMTDEVWLISRARACMKPTKSDPYAAKAWMITARSLFPNNFSIQFEAYSLEKAGKNVKEAAKLLEEMFVLFPNEPQLWEEIQEILEILQTEMSANSHKNFLTEIFAAVSTPTQCQMLLSVAQKISNTLEQCRLLLLAMRKFPNLVFEHGLKLLDTLQQAELEAKMKYPVNCYRKLFVCDVLPLVLQKVKKPELPAAQIYRWLQMSVEFYIMFVTQSPSFNTSSSNSPELLSPTKLSNRVSIPGLFDKECQVSDPWGSLLKLIILLGQLMDWDVPPDLFSEPREIQYKNIYSMYNRARQSRSPEQTRQVLYTTVVLFLECLYTYVSSVDPQSFLGPSASHTPLVLMEKFENESADEEPQAKKAKVQTESSPTIEGAESISNASRIINSFTTAFKCYELMHSTADLQTEFMKLCEIWHMETWTWMGHFQTDMLIYQAGMTTHLIFHNHLLDWFDYAIAHLQNFSSTIKENMQLRSNLQMACCFYCLQKYSKACELVLNVIKDLPYTHDRPPASNLAETSGAKGRQLWLTKCTESEILPYCIQLLLAALKSKAFSAKGDDTSLGHMIVLLQYDWPKSEALFFEVLKKIKQQNSLVYNMFFNYVINVDILEEIAFLKTLEGGKVNLDILPTSTKVIAQQRTVTRGVNKVVKEDFKLTMVKQMGRSDEPVEKLIRTFLTNERISILKALA</sequence>
<dbReference type="AlphaFoldDB" id="K1P4B9"/>